<dbReference type="RefSeq" id="WP_132130742.1">
    <property type="nucleotide sequence ID" value="NZ_CP042432.1"/>
</dbReference>
<dbReference type="Gene3D" id="2.60.120.260">
    <property type="entry name" value="Galactose-binding domain-like"/>
    <property type="match status" value="1"/>
</dbReference>
<dbReference type="InterPro" id="IPR013783">
    <property type="entry name" value="Ig-like_fold"/>
</dbReference>
<evidence type="ECO:0000259" key="3">
    <source>
        <dbReference type="PROSITE" id="PS50093"/>
    </source>
</evidence>
<dbReference type="SUPFAM" id="SSF49785">
    <property type="entry name" value="Galactose-binding domain-like"/>
    <property type="match status" value="1"/>
</dbReference>
<dbReference type="Pfam" id="PF18911">
    <property type="entry name" value="PKD_4"/>
    <property type="match status" value="1"/>
</dbReference>
<feature type="chain" id="PRO_5021028152" evidence="1">
    <location>
        <begin position="20"/>
        <end position="336"/>
    </location>
</feature>
<keyword evidence="5" id="KW-1185">Reference proteome</keyword>
<dbReference type="PROSITE" id="PS50022">
    <property type="entry name" value="FA58C_3"/>
    <property type="match status" value="1"/>
</dbReference>
<dbReference type="OrthoDB" id="5134860at2"/>
<evidence type="ECO:0000313" key="5">
    <source>
        <dbReference type="Proteomes" id="UP000295807"/>
    </source>
</evidence>
<accession>A0A4R3KKB7</accession>
<proteinExistence type="predicted"/>
<dbReference type="Proteomes" id="UP000295807">
    <property type="component" value="Unassembled WGS sequence"/>
</dbReference>
<name>A0A4R3KKB7_9SPHI</name>
<dbReference type="Gene3D" id="2.60.40.10">
    <property type="entry name" value="Immunoglobulins"/>
    <property type="match status" value="2"/>
</dbReference>
<dbReference type="PROSITE" id="PS50093">
    <property type="entry name" value="PKD"/>
    <property type="match status" value="1"/>
</dbReference>
<organism evidence="4 5">
    <name type="scientific">Anseongella ginsenosidimutans</name>
    <dbReference type="NCBI Taxonomy" id="496056"/>
    <lineage>
        <taxon>Bacteria</taxon>
        <taxon>Pseudomonadati</taxon>
        <taxon>Bacteroidota</taxon>
        <taxon>Sphingobacteriia</taxon>
        <taxon>Sphingobacteriales</taxon>
        <taxon>Sphingobacteriaceae</taxon>
        <taxon>Anseongella</taxon>
    </lineage>
</organism>
<feature type="signal peptide" evidence="1">
    <location>
        <begin position="1"/>
        <end position="19"/>
    </location>
</feature>
<evidence type="ECO:0000259" key="2">
    <source>
        <dbReference type="PROSITE" id="PS50022"/>
    </source>
</evidence>
<comment type="caution">
    <text evidence="4">The sequence shown here is derived from an EMBL/GenBank/DDBJ whole genome shotgun (WGS) entry which is preliminary data.</text>
</comment>
<dbReference type="Pfam" id="PF00754">
    <property type="entry name" value="F5_F8_type_C"/>
    <property type="match status" value="1"/>
</dbReference>
<dbReference type="EMBL" id="SMAD01000022">
    <property type="protein sequence ID" value="TCS84291.1"/>
    <property type="molecule type" value="Genomic_DNA"/>
</dbReference>
<dbReference type="InterPro" id="IPR000601">
    <property type="entry name" value="PKD_dom"/>
</dbReference>
<dbReference type="AlphaFoldDB" id="A0A4R3KKB7"/>
<dbReference type="CDD" id="cd00146">
    <property type="entry name" value="PKD"/>
    <property type="match status" value="1"/>
</dbReference>
<evidence type="ECO:0000256" key="1">
    <source>
        <dbReference type="SAM" id="SignalP"/>
    </source>
</evidence>
<dbReference type="InterPro" id="IPR008979">
    <property type="entry name" value="Galactose-bd-like_sf"/>
</dbReference>
<dbReference type="SUPFAM" id="SSF49299">
    <property type="entry name" value="PKD domain"/>
    <property type="match status" value="2"/>
</dbReference>
<evidence type="ECO:0000313" key="4">
    <source>
        <dbReference type="EMBL" id="TCS84291.1"/>
    </source>
</evidence>
<reference evidence="4 5" key="1">
    <citation type="submission" date="2019-03" db="EMBL/GenBank/DDBJ databases">
        <title>Genomic Encyclopedia of Type Strains, Phase IV (KMG-IV): sequencing the most valuable type-strain genomes for metagenomic binning, comparative biology and taxonomic classification.</title>
        <authorList>
            <person name="Goeker M."/>
        </authorList>
    </citation>
    <scope>NUCLEOTIDE SEQUENCE [LARGE SCALE GENOMIC DNA]</scope>
    <source>
        <strain evidence="4 5">DSM 21100</strain>
    </source>
</reference>
<keyword evidence="1" id="KW-0732">Signal</keyword>
<gene>
    <name evidence="4" type="ORF">EDD80_12211</name>
</gene>
<dbReference type="InterPro" id="IPR000421">
    <property type="entry name" value="FA58C"/>
</dbReference>
<feature type="domain" description="PKD" evidence="3">
    <location>
        <begin position="64"/>
        <end position="96"/>
    </location>
</feature>
<feature type="domain" description="F5/8 type C" evidence="2">
    <location>
        <begin position="184"/>
        <end position="334"/>
    </location>
</feature>
<dbReference type="PROSITE" id="PS51257">
    <property type="entry name" value="PROKAR_LIPOPROTEIN"/>
    <property type="match status" value="1"/>
</dbReference>
<protein>
    <submittedName>
        <fullName evidence="4">PKD domain-containing protein</fullName>
    </submittedName>
</protein>
<sequence>MKKLIIFPLLLLLAGMISCKEDEVVPEKPEAPKPTADFAFEQVDPNDPFTYSFSSNSTNYKEIRWEFGDDSVSAEENPTHTFVFSGIYNVVLRTTNEDDYWAEKELVIDINADSVVNFTATPVAGGKLKFDLVADIETDSLFWDFGNGETSTEMSPEISLDPGQFYNASLRAVTPKGSVAIANRLICDIGIVQDITLGGRYSVSRDHDGGPEHAEGSLKLIDGNPETKFLQGGYNGDLWVQIEYIDPVVAGAYTLTSANDDYSRDPKNWNLQGSNDGQNWTELDNQVDQNFEDRYQTVTYIFDNHDAYKFYRLNITANEGAGLFQCAEFQLLKLPQ</sequence>
<dbReference type="InterPro" id="IPR035986">
    <property type="entry name" value="PKD_dom_sf"/>
</dbReference>